<comment type="similarity">
    <text evidence="1">Belongs to the protein-tyrosine phosphatase family.</text>
</comment>
<gene>
    <name evidence="3" type="ORF">D1831_07340</name>
</gene>
<organism evidence="3 4">
    <name type="scientific">Lactiplantibacillus garii</name>
    <dbReference type="NCBI Taxonomy" id="2306423"/>
    <lineage>
        <taxon>Bacteria</taxon>
        <taxon>Bacillati</taxon>
        <taxon>Bacillota</taxon>
        <taxon>Bacilli</taxon>
        <taxon>Lactobacillales</taxon>
        <taxon>Lactobacillaceae</taxon>
        <taxon>Lactiplantibacillus</taxon>
    </lineage>
</organism>
<dbReference type="Pfam" id="PF13350">
    <property type="entry name" value="Y_phosphatase3"/>
    <property type="match status" value="1"/>
</dbReference>
<reference evidence="3 4" key="1">
    <citation type="submission" date="2018-08" db="EMBL/GenBank/DDBJ databases">
        <title>Genome Lactobacillus garii FI11369.</title>
        <authorList>
            <person name="Diaz M."/>
            <person name="Narbad A."/>
        </authorList>
    </citation>
    <scope>NUCLEOTIDE SEQUENCE [LARGE SCALE GENOMIC DNA]</scope>
    <source>
        <strain evidence="3 4">FI11369</strain>
    </source>
</reference>
<sequence>MDVMSRLFKPLAIILLAVGLLSGCTAEADPISGTYGQRINLKGASNTQDLGGIKTTSGQRIRSHRLIRSNQLAHLTKADVRTLTHRFHVTKVADLRSHDEIQTTPDVEMPGVTYYQDSVVADHQLPVTTKRYYQDLVATPIAVQGYATLFKQLLANHNGALLYHCTYGKDRTGVATMLILTALGVSKQTIVREYLRSNVNLAQGSRLTFKDPADPNQAFKRVTTGDLNAAYQEINHRYGSTTKFLRRLGVTSAKQQTLRRMYLTAK</sequence>
<feature type="signal peptide" evidence="2">
    <location>
        <begin position="1"/>
        <end position="28"/>
    </location>
</feature>
<comment type="caution">
    <text evidence="3">The sequence shown here is derived from an EMBL/GenBank/DDBJ whole genome shotgun (WGS) entry which is preliminary data.</text>
</comment>
<feature type="chain" id="PRO_5019055436" evidence="2">
    <location>
        <begin position="29"/>
        <end position="266"/>
    </location>
</feature>
<dbReference type="Proteomes" id="UP000283633">
    <property type="component" value="Unassembled WGS sequence"/>
</dbReference>
<dbReference type="InterPro" id="IPR029021">
    <property type="entry name" value="Prot-tyrosine_phosphatase-like"/>
</dbReference>
<dbReference type="GO" id="GO:0004721">
    <property type="term" value="F:phosphoprotein phosphatase activity"/>
    <property type="evidence" value="ECO:0007669"/>
    <property type="project" value="InterPro"/>
</dbReference>
<evidence type="ECO:0000256" key="1">
    <source>
        <dbReference type="ARBA" id="ARBA00009580"/>
    </source>
</evidence>
<dbReference type="PANTHER" id="PTHR31126:SF1">
    <property type="entry name" value="TYROSINE SPECIFIC PROTEIN PHOSPHATASES DOMAIN-CONTAINING PROTEIN"/>
    <property type="match status" value="1"/>
</dbReference>
<dbReference type="Gene3D" id="3.90.190.10">
    <property type="entry name" value="Protein tyrosine phosphatase superfamily"/>
    <property type="match status" value="1"/>
</dbReference>
<dbReference type="PROSITE" id="PS51257">
    <property type="entry name" value="PROKAR_LIPOPROTEIN"/>
    <property type="match status" value="1"/>
</dbReference>
<keyword evidence="4" id="KW-1185">Reference proteome</keyword>
<name>A0A426D796_9LACO</name>
<proteinExistence type="inferred from homology"/>
<dbReference type="PANTHER" id="PTHR31126">
    <property type="entry name" value="TYROSINE-PROTEIN PHOSPHATASE"/>
    <property type="match status" value="1"/>
</dbReference>
<dbReference type="EMBL" id="QWZQ01000020">
    <property type="protein sequence ID" value="RRK10470.1"/>
    <property type="molecule type" value="Genomic_DNA"/>
</dbReference>
<evidence type="ECO:0000256" key="2">
    <source>
        <dbReference type="SAM" id="SignalP"/>
    </source>
</evidence>
<evidence type="ECO:0000313" key="3">
    <source>
        <dbReference type="EMBL" id="RRK10470.1"/>
    </source>
</evidence>
<protein>
    <submittedName>
        <fullName evidence="3">Tyrosine-protein phosphatase</fullName>
    </submittedName>
</protein>
<dbReference type="AlphaFoldDB" id="A0A426D796"/>
<dbReference type="InterPro" id="IPR026893">
    <property type="entry name" value="Tyr/Ser_Pase_IphP-type"/>
</dbReference>
<keyword evidence="2" id="KW-0732">Signal</keyword>
<accession>A0A426D796</accession>
<dbReference type="SUPFAM" id="SSF52799">
    <property type="entry name" value="(Phosphotyrosine protein) phosphatases II"/>
    <property type="match status" value="1"/>
</dbReference>
<evidence type="ECO:0000313" key="4">
    <source>
        <dbReference type="Proteomes" id="UP000283633"/>
    </source>
</evidence>